<evidence type="ECO:0000256" key="1">
    <source>
        <dbReference type="SAM" id="MobiDB-lite"/>
    </source>
</evidence>
<evidence type="ECO:0000313" key="2">
    <source>
        <dbReference type="EMBL" id="CAH0712869.1"/>
    </source>
</evidence>
<reference evidence="2" key="1">
    <citation type="submission" date="2021-12" db="EMBL/GenBank/DDBJ databases">
        <authorList>
            <person name="Martin H S."/>
        </authorList>
    </citation>
    <scope>NUCLEOTIDE SEQUENCE</scope>
</reference>
<protein>
    <submittedName>
        <fullName evidence="2">Uncharacterized protein</fullName>
    </submittedName>
</protein>
<name>A0A8S4HZ06_9NEOP</name>
<proteinExistence type="predicted"/>
<dbReference type="AlphaFoldDB" id="A0A8S4HZ06"/>
<evidence type="ECO:0000313" key="3">
    <source>
        <dbReference type="Proteomes" id="UP000838878"/>
    </source>
</evidence>
<dbReference type="EMBL" id="OV170221">
    <property type="protein sequence ID" value="CAH0712869.1"/>
    <property type="molecule type" value="Genomic_DNA"/>
</dbReference>
<keyword evidence="3" id="KW-1185">Reference proteome</keyword>
<feature type="non-terminal residue" evidence="2">
    <location>
        <position position="85"/>
    </location>
</feature>
<feature type="compositionally biased region" description="Basic residues" evidence="1">
    <location>
        <begin position="23"/>
        <end position="37"/>
    </location>
</feature>
<organism evidence="2 3">
    <name type="scientific">Brenthis ino</name>
    <name type="common">lesser marbled fritillary</name>
    <dbReference type="NCBI Taxonomy" id="405034"/>
    <lineage>
        <taxon>Eukaryota</taxon>
        <taxon>Metazoa</taxon>
        <taxon>Ecdysozoa</taxon>
        <taxon>Arthropoda</taxon>
        <taxon>Hexapoda</taxon>
        <taxon>Insecta</taxon>
        <taxon>Pterygota</taxon>
        <taxon>Neoptera</taxon>
        <taxon>Endopterygota</taxon>
        <taxon>Lepidoptera</taxon>
        <taxon>Glossata</taxon>
        <taxon>Ditrysia</taxon>
        <taxon>Papilionoidea</taxon>
        <taxon>Nymphalidae</taxon>
        <taxon>Heliconiinae</taxon>
        <taxon>Argynnini</taxon>
        <taxon>Brenthis</taxon>
    </lineage>
</organism>
<dbReference type="Proteomes" id="UP000838878">
    <property type="component" value="Chromosome 1"/>
</dbReference>
<accession>A0A8S4HZ06</accession>
<gene>
    <name evidence="2" type="ORF">BINO364_LOCUS92</name>
</gene>
<sequence>MTSWFAAMPQPPAPSSSWSVAQPRKKRNRNRKEKQRRSSTIDRQNAGEAVNSEPDTQEGKRVTSGERTPTDTSGGTGKPTGAWQW</sequence>
<feature type="region of interest" description="Disordered" evidence="1">
    <location>
        <begin position="1"/>
        <end position="85"/>
    </location>
</feature>